<evidence type="ECO:0000259" key="5">
    <source>
        <dbReference type="Pfam" id="PF00931"/>
    </source>
</evidence>
<dbReference type="Pfam" id="PF13855">
    <property type="entry name" value="LRR_8"/>
    <property type="match status" value="1"/>
</dbReference>
<dbReference type="FunFam" id="1.10.8.430:FF:000003">
    <property type="entry name" value="Probable disease resistance protein At5g66910"/>
    <property type="match status" value="1"/>
</dbReference>
<sequence length="409" mass="46867">MLDKAWKHLMKDGVGIMGMYGMGGVGKTTLLMQINNKFSEERCGFDFVIWVVVSKELHVEKIQDEIAQKVGLDGEKWEKKKKSQKTIDLYNFLKKKRFVLFLDDIWEKVDLTEIGVPFPAPENRCKVVFTTRKRWTKNIRTRSRDPQLAKDIARKCGGLPLALNVIGETMSCKKTVEEWRHAINVLTSYATEFSGMEDKILPLLKYSYDNLKGEDVKSCLLYCALFPEDYLISKEIIDYLICEDIINGSDGIERAENKGYEIIGDLVRASLLMEEDGREVVRMHDVVREMALWIASELGREKEAFIVHAGVGLNEIPKVKNWNSVRRMSLMKNKIRNLAGSPECLELTAFLMQRGELVNISSEFFKSMPKLQVLDLSFNEHLTKVPDGVSDLVSLQYLNLSDYRYPSSP</sequence>
<dbReference type="SUPFAM" id="SSF52058">
    <property type="entry name" value="L domain-like"/>
    <property type="match status" value="1"/>
</dbReference>
<dbReference type="AlphaFoldDB" id="A0A6D2I9E5"/>
<dbReference type="InterPro" id="IPR050905">
    <property type="entry name" value="Plant_NBS-LRR"/>
</dbReference>
<evidence type="ECO:0000313" key="8">
    <source>
        <dbReference type="Proteomes" id="UP000467841"/>
    </source>
</evidence>
<evidence type="ECO:0000256" key="3">
    <source>
        <dbReference type="ARBA" id="ARBA00022737"/>
    </source>
</evidence>
<protein>
    <recommendedName>
        <fullName evidence="9">NB-ARC domain-containing protein</fullName>
    </recommendedName>
</protein>
<dbReference type="Gene3D" id="1.10.10.10">
    <property type="entry name" value="Winged helix-like DNA-binding domain superfamily/Winged helix DNA-binding domain"/>
    <property type="match status" value="1"/>
</dbReference>
<accession>A0A6D2I9E5</accession>
<dbReference type="PANTHER" id="PTHR33463:SF210">
    <property type="entry name" value="NB-ARC DOMAIN-CONTAINING PROTEIN"/>
    <property type="match status" value="1"/>
</dbReference>
<dbReference type="PANTHER" id="PTHR33463">
    <property type="entry name" value="NB-ARC DOMAIN-CONTAINING PROTEIN-RELATED"/>
    <property type="match status" value="1"/>
</dbReference>
<evidence type="ECO:0000256" key="4">
    <source>
        <dbReference type="ARBA" id="ARBA00022821"/>
    </source>
</evidence>
<feature type="domain" description="NB-ARC" evidence="5">
    <location>
        <begin position="1"/>
        <end position="135"/>
    </location>
</feature>
<dbReference type="Pfam" id="PF00931">
    <property type="entry name" value="NB-ARC"/>
    <property type="match status" value="1"/>
</dbReference>
<dbReference type="GO" id="GO:0043531">
    <property type="term" value="F:ADP binding"/>
    <property type="evidence" value="ECO:0007669"/>
    <property type="project" value="InterPro"/>
</dbReference>
<evidence type="ECO:0000256" key="2">
    <source>
        <dbReference type="ARBA" id="ARBA00022614"/>
    </source>
</evidence>
<dbReference type="EMBL" id="CACVBM020000777">
    <property type="protein sequence ID" value="CAA7023504.1"/>
    <property type="molecule type" value="Genomic_DNA"/>
</dbReference>
<evidence type="ECO:0008006" key="9">
    <source>
        <dbReference type="Google" id="ProtNLM"/>
    </source>
</evidence>
<dbReference type="Gene3D" id="3.40.50.300">
    <property type="entry name" value="P-loop containing nucleotide triphosphate hydrolases"/>
    <property type="match status" value="1"/>
</dbReference>
<gene>
    <name evidence="7" type="ORF">MERR_LOCUS10739</name>
</gene>
<evidence type="ECO:0000313" key="7">
    <source>
        <dbReference type="EMBL" id="CAA7023504.1"/>
    </source>
</evidence>
<dbReference type="InterPro" id="IPR032675">
    <property type="entry name" value="LRR_dom_sf"/>
</dbReference>
<name>A0A6D2I9E5_9BRAS</name>
<dbReference type="PRINTS" id="PR00364">
    <property type="entry name" value="DISEASERSIST"/>
</dbReference>
<keyword evidence="4" id="KW-0611">Plant defense</keyword>
<evidence type="ECO:0000256" key="1">
    <source>
        <dbReference type="ARBA" id="ARBA00008894"/>
    </source>
</evidence>
<keyword evidence="2" id="KW-0433">Leucine-rich repeat</keyword>
<dbReference type="InterPro" id="IPR027417">
    <property type="entry name" value="P-loop_NTPase"/>
</dbReference>
<dbReference type="Pfam" id="PF23559">
    <property type="entry name" value="WHD_DRP"/>
    <property type="match status" value="1"/>
</dbReference>
<dbReference type="InterPro" id="IPR002182">
    <property type="entry name" value="NB-ARC"/>
</dbReference>
<dbReference type="SUPFAM" id="SSF52540">
    <property type="entry name" value="P-loop containing nucleoside triphosphate hydrolases"/>
    <property type="match status" value="1"/>
</dbReference>
<proteinExistence type="inferred from homology"/>
<dbReference type="FunFam" id="3.40.50.300:FF:001091">
    <property type="entry name" value="Probable disease resistance protein At1g61300"/>
    <property type="match status" value="1"/>
</dbReference>
<dbReference type="InterPro" id="IPR001611">
    <property type="entry name" value="Leu-rich_rpt"/>
</dbReference>
<comment type="similarity">
    <text evidence="1">Belongs to the disease resistance NB-LRR family.</text>
</comment>
<dbReference type="InterPro" id="IPR036388">
    <property type="entry name" value="WH-like_DNA-bd_sf"/>
</dbReference>
<dbReference type="FunFam" id="1.10.10.10:FF:000322">
    <property type="entry name" value="Probable disease resistance protein At1g63360"/>
    <property type="match status" value="1"/>
</dbReference>
<dbReference type="InterPro" id="IPR058922">
    <property type="entry name" value="WHD_DRP"/>
</dbReference>
<feature type="domain" description="Disease resistance protein winged helix" evidence="6">
    <location>
        <begin position="225"/>
        <end position="291"/>
    </location>
</feature>
<dbReference type="Proteomes" id="UP000467841">
    <property type="component" value="Unassembled WGS sequence"/>
</dbReference>
<reference evidence="7" key="1">
    <citation type="submission" date="2020-01" db="EMBL/GenBank/DDBJ databases">
        <authorList>
            <person name="Mishra B."/>
        </authorList>
    </citation>
    <scope>NUCLEOTIDE SEQUENCE [LARGE SCALE GENOMIC DNA]</scope>
</reference>
<dbReference type="GO" id="GO:0006952">
    <property type="term" value="P:defense response"/>
    <property type="evidence" value="ECO:0007669"/>
    <property type="project" value="UniProtKB-KW"/>
</dbReference>
<keyword evidence="8" id="KW-1185">Reference proteome</keyword>
<dbReference type="OrthoDB" id="664960at2759"/>
<keyword evidence="3" id="KW-0677">Repeat</keyword>
<comment type="caution">
    <text evidence="7">The sequence shown here is derived from an EMBL/GenBank/DDBJ whole genome shotgun (WGS) entry which is preliminary data.</text>
</comment>
<dbReference type="Gene3D" id="3.80.10.10">
    <property type="entry name" value="Ribonuclease Inhibitor"/>
    <property type="match status" value="1"/>
</dbReference>
<organism evidence="7 8">
    <name type="scientific">Microthlaspi erraticum</name>
    <dbReference type="NCBI Taxonomy" id="1685480"/>
    <lineage>
        <taxon>Eukaryota</taxon>
        <taxon>Viridiplantae</taxon>
        <taxon>Streptophyta</taxon>
        <taxon>Embryophyta</taxon>
        <taxon>Tracheophyta</taxon>
        <taxon>Spermatophyta</taxon>
        <taxon>Magnoliopsida</taxon>
        <taxon>eudicotyledons</taxon>
        <taxon>Gunneridae</taxon>
        <taxon>Pentapetalae</taxon>
        <taxon>rosids</taxon>
        <taxon>malvids</taxon>
        <taxon>Brassicales</taxon>
        <taxon>Brassicaceae</taxon>
        <taxon>Coluteocarpeae</taxon>
        <taxon>Microthlaspi</taxon>
    </lineage>
</organism>
<evidence type="ECO:0000259" key="6">
    <source>
        <dbReference type="Pfam" id="PF23559"/>
    </source>
</evidence>